<evidence type="ECO:0000256" key="1">
    <source>
        <dbReference type="SAM" id="MobiDB-lite"/>
    </source>
</evidence>
<evidence type="ECO:0000259" key="2">
    <source>
        <dbReference type="Pfam" id="PF20408"/>
    </source>
</evidence>
<dbReference type="EMBL" id="JEMC01002336">
    <property type="protein sequence ID" value="KYF88635.1"/>
    <property type="molecule type" value="Genomic_DNA"/>
</dbReference>
<name>A0A150T0V9_SORCE</name>
<dbReference type="InterPro" id="IPR029058">
    <property type="entry name" value="AB_hydrolase_fold"/>
</dbReference>
<reference evidence="3 4" key="1">
    <citation type="submission" date="2014-02" db="EMBL/GenBank/DDBJ databases">
        <title>The small core and large imbalanced accessory genome model reveals a collaborative survival strategy of Sorangium cellulosum strains in nature.</title>
        <authorList>
            <person name="Han K."/>
            <person name="Peng R."/>
            <person name="Blom J."/>
            <person name="Li Y.-Z."/>
        </authorList>
    </citation>
    <scope>NUCLEOTIDE SEQUENCE [LARGE SCALE GENOMIC DNA]</scope>
    <source>
        <strain evidence="3 4">So0149</strain>
    </source>
</reference>
<evidence type="ECO:0000313" key="4">
    <source>
        <dbReference type="Proteomes" id="UP000075515"/>
    </source>
</evidence>
<dbReference type="SUPFAM" id="SSF53474">
    <property type="entry name" value="alpha/beta-Hydrolases"/>
    <property type="match status" value="1"/>
</dbReference>
<dbReference type="Pfam" id="PF20408">
    <property type="entry name" value="Abhydrolase_11"/>
    <property type="match status" value="1"/>
</dbReference>
<sequence length="259" mass="27510">MSERALSIPLPDGSAVSGVLHAPAARAKRSGVAVVLGHGAGGDMHAQLLCDVARGLKDRGHTALRFNFLYKELGRKAPDRPEKLEMAYEAAIARLRKDKPQRLLIGGKSMGGRIASLLAARGVPCDGLVFLGYPLHPAGKPAALRDKHLSAIEAPMLFLQGTRDPLCSLDLLRPVLKRLGARASLHVVEGGDHSLELLKSAGRTADSVLAEILAAIDAWLAKQAPGKRDEPRPPKAGGVPRKRAAGRRPAAPRAARRQP</sequence>
<gene>
    <name evidence="3" type="ORF">BE18_36955</name>
</gene>
<comment type="caution">
    <text evidence="3">The sequence shown here is derived from an EMBL/GenBank/DDBJ whole genome shotgun (WGS) entry which is preliminary data.</text>
</comment>
<accession>A0A150T0V9</accession>
<dbReference type="AlphaFoldDB" id="A0A150T0V9"/>
<dbReference type="PANTHER" id="PTHR13136:SF11">
    <property type="entry name" value="TESTIS-EXPRESSED PROTEIN 30"/>
    <property type="match status" value="1"/>
</dbReference>
<evidence type="ECO:0000313" key="3">
    <source>
        <dbReference type="EMBL" id="KYF88635.1"/>
    </source>
</evidence>
<organism evidence="3 4">
    <name type="scientific">Sorangium cellulosum</name>
    <name type="common">Polyangium cellulosum</name>
    <dbReference type="NCBI Taxonomy" id="56"/>
    <lineage>
        <taxon>Bacteria</taxon>
        <taxon>Pseudomonadati</taxon>
        <taxon>Myxococcota</taxon>
        <taxon>Polyangia</taxon>
        <taxon>Polyangiales</taxon>
        <taxon>Polyangiaceae</taxon>
        <taxon>Sorangium</taxon>
    </lineage>
</organism>
<dbReference type="InterPro" id="IPR046879">
    <property type="entry name" value="KANL3/Tex30_Abhydrolase"/>
</dbReference>
<dbReference type="InterPro" id="IPR026555">
    <property type="entry name" value="NSL3/Tex30"/>
</dbReference>
<dbReference type="Gene3D" id="3.40.50.1820">
    <property type="entry name" value="alpha/beta hydrolase"/>
    <property type="match status" value="1"/>
</dbReference>
<protein>
    <recommendedName>
        <fullName evidence="2">KANL3/Tex30 alpha/beta hydrolase-like domain-containing protein</fullName>
    </recommendedName>
</protein>
<feature type="region of interest" description="Disordered" evidence="1">
    <location>
        <begin position="223"/>
        <end position="259"/>
    </location>
</feature>
<dbReference type="PANTHER" id="PTHR13136">
    <property type="entry name" value="TESTIS DEVELOPMENT PROTEIN PRTD"/>
    <property type="match status" value="1"/>
</dbReference>
<dbReference type="Proteomes" id="UP000075515">
    <property type="component" value="Unassembled WGS sequence"/>
</dbReference>
<proteinExistence type="predicted"/>
<feature type="domain" description="KANL3/Tex30 alpha/beta hydrolase-like" evidence="2">
    <location>
        <begin position="33"/>
        <end position="220"/>
    </location>
</feature>